<dbReference type="InterPro" id="IPR036412">
    <property type="entry name" value="HAD-like_sf"/>
</dbReference>
<gene>
    <name evidence="5" type="ORF">KDD93_02755</name>
</gene>
<dbReference type="SUPFAM" id="SSF56784">
    <property type="entry name" value="HAD-like"/>
    <property type="match status" value="1"/>
</dbReference>
<evidence type="ECO:0000256" key="4">
    <source>
        <dbReference type="ARBA" id="ARBA00013078"/>
    </source>
</evidence>
<dbReference type="EC" id="3.1.3.18" evidence="4"/>
<dbReference type="Proteomes" id="UP000682951">
    <property type="component" value="Unassembled WGS sequence"/>
</dbReference>
<evidence type="ECO:0000313" key="5">
    <source>
        <dbReference type="EMBL" id="MBR8463489.1"/>
    </source>
</evidence>
<dbReference type="PANTHER" id="PTHR43434:SF1">
    <property type="entry name" value="PHOSPHOGLYCOLATE PHOSPHATASE"/>
    <property type="match status" value="1"/>
</dbReference>
<evidence type="ECO:0000313" key="6">
    <source>
        <dbReference type="Proteomes" id="UP000682951"/>
    </source>
</evidence>
<comment type="similarity">
    <text evidence="3">Belongs to the HAD-like hydrolase superfamily. CbbY/CbbZ/Gph/YieH family.</text>
</comment>
<dbReference type="Gene3D" id="3.40.50.1000">
    <property type="entry name" value="HAD superfamily/HAD-like"/>
    <property type="match status" value="1"/>
</dbReference>
<sequence>MKKTIFFDLDGTLIDSTPAILGGFDAAFKAHSRKTPNHDNVKSFVGHPLSIMFAKLGVEENLIDDFIIAYKSHYEKVYLSQTTLLPFAKEALVLANEFADIGVVTTKTSKFSIILLKYLGIAKYVKTIVGRDDVTHPKPNAEPINLALSRLNKDSAECRKWAFMIGDTCMDMNAAKSANVNGIALLCGYGSLKNLQCCSDKICNNPLEAIEYIKNI</sequence>
<comment type="caution">
    <text evidence="5">The sequence shown here is derived from an EMBL/GenBank/DDBJ whole genome shotgun (WGS) entry which is preliminary data.</text>
</comment>
<dbReference type="InterPro" id="IPR041492">
    <property type="entry name" value="HAD_2"/>
</dbReference>
<comment type="catalytic activity">
    <reaction evidence="1">
        <text>2-phosphoglycolate + H2O = glycolate + phosphate</text>
        <dbReference type="Rhea" id="RHEA:14369"/>
        <dbReference type="ChEBI" id="CHEBI:15377"/>
        <dbReference type="ChEBI" id="CHEBI:29805"/>
        <dbReference type="ChEBI" id="CHEBI:43474"/>
        <dbReference type="ChEBI" id="CHEBI:58033"/>
        <dbReference type="EC" id="3.1.3.18"/>
    </reaction>
</comment>
<dbReference type="RefSeq" id="WP_212141638.1">
    <property type="nucleotide sequence ID" value="NZ_JAGSSW010000002.1"/>
</dbReference>
<dbReference type="Pfam" id="PF13419">
    <property type="entry name" value="HAD_2"/>
    <property type="match status" value="1"/>
</dbReference>
<organism evidence="5 6">
    <name type="scientific">Campylobacter anatolicus</name>
    <dbReference type="NCBI Taxonomy" id="2829105"/>
    <lineage>
        <taxon>Bacteria</taxon>
        <taxon>Pseudomonadati</taxon>
        <taxon>Campylobacterota</taxon>
        <taxon>Epsilonproteobacteria</taxon>
        <taxon>Campylobacterales</taxon>
        <taxon>Campylobacteraceae</taxon>
        <taxon>Campylobacter</taxon>
    </lineage>
</organism>
<dbReference type="SFLD" id="SFLDG01129">
    <property type="entry name" value="C1.5:_HAD__Beta-PGM__Phosphata"/>
    <property type="match status" value="1"/>
</dbReference>
<dbReference type="SFLD" id="SFLDS00003">
    <property type="entry name" value="Haloacid_Dehalogenase"/>
    <property type="match status" value="1"/>
</dbReference>
<evidence type="ECO:0000256" key="3">
    <source>
        <dbReference type="ARBA" id="ARBA00006171"/>
    </source>
</evidence>
<dbReference type="InterPro" id="IPR023214">
    <property type="entry name" value="HAD_sf"/>
</dbReference>
<accession>A0ABS5HGT1</accession>
<comment type="pathway">
    <text evidence="2">Organic acid metabolism; glycolate biosynthesis; glycolate from 2-phosphoglycolate: step 1/1.</text>
</comment>
<keyword evidence="5" id="KW-0378">Hydrolase</keyword>
<dbReference type="PANTHER" id="PTHR43434">
    <property type="entry name" value="PHOSPHOGLYCOLATE PHOSPHATASE"/>
    <property type="match status" value="1"/>
</dbReference>
<evidence type="ECO:0000256" key="2">
    <source>
        <dbReference type="ARBA" id="ARBA00004818"/>
    </source>
</evidence>
<dbReference type="GO" id="GO:0016787">
    <property type="term" value="F:hydrolase activity"/>
    <property type="evidence" value="ECO:0007669"/>
    <property type="project" value="UniProtKB-KW"/>
</dbReference>
<evidence type="ECO:0000256" key="1">
    <source>
        <dbReference type="ARBA" id="ARBA00000830"/>
    </source>
</evidence>
<keyword evidence="6" id="KW-1185">Reference proteome</keyword>
<proteinExistence type="inferred from homology"/>
<reference evidence="5 6" key="1">
    <citation type="submission" date="2021-04" db="EMBL/GenBank/DDBJ databases">
        <title>Molecular and phenotypic characterization and identification of bacterial isolates recovered from the Anatolian ground squirrels (Spermophilus xanthoprymnus) and which have the potential to form a new species in the Campylobacter genus.</title>
        <authorList>
            <person name="Aydin F."/>
            <person name="Abay S."/>
            <person name="Kayman T."/>
            <person name="Karakaya E."/>
            <person name="Mustak H.K."/>
            <person name="Mustak I.B."/>
            <person name="Bilgin N."/>
            <person name="Duzler A."/>
            <person name="Sahin O."/>
            <person name="Guran O."/>
            <person name="Saticioglu I.B."/>
        </authorList>
    </citation>
    <scope>NUCLEOTIDE SEQUENCE [LARGE SCALE GENOMIC DNA]</scope>
    <source>
        <strain evidence="6">faydin-G24</strain>
    </source>
</reference>
<dbReference type="Gene3D" id="1.10.150.240">
    <property type="entry name" value="Putative phosphatase, domain 2"/>
    <property type="match status" value="1"/>
</dbReference>
<dbReference type="EMBL" id="JAGSSW010000002">
    <property type="protein sequence ID" value="MBR8463489.1"/>
    <property type="molecule type" value="Genomic_DNA"/>
</dbReference>
<dbReference type="InterPro" id="IPR023198">
    <property type="entry name" value="PGP-like_dom2"/>
</dbReference>
<name>A0ABS5HGT1_9BACT</name>
<dbReference type="InterPro" id="IPR050155">
    <property type="entry name" value="HAD-like_hydrolase_sf"/>
</dbReference>
<protein>
    <recommendedName>
        <fullName evidence="4">phosphoglycolate phosphatase</fullName>
        <ecNumber evidence="4">3.1.3.18</ecNumber>
    </recommendedName>
</protein>